<feature type="transmembrane region" description="Helical" evidence="1">
    <location>
        <begin position="89"/>
        <end position="113"/>
    </location>
</feature>
<evidence type="ECO:0000313" key="3">
    <source>
        <dbReference type="Proteomes" id="UP001243844"/>
    </source>
</evidence>
<keyword evidence="1" id="KW-1133">Transmembrane helix</keyword>
<name>A0AAW8J8M0_9GAMM</name>
<evidence type="ECO:0000313" key="2">
    <source>
        <dbReference type="EMBL" id="MDQ8935477.1"/>
    </source>
</evidence>
<protein>
    <submittedName>
        <fullName evidence="2">DUF2569 domain-containing protein</fullName>
    </submittedName>
</protein>
<dbReference type="Pfam" id="PF10754">
    <property type="entry name" value="DUF2569"/>
    <property type="match status" value="1"/>
</dbReference>
<proteinExistence type="predicted"/>
<comment type="caution">
    <text evidence="2">The sequence shown here is derived from an EMBL/GenBank/DDBJ whole genome shotgun (WGS) entry which is preliminary data.</text>
</comment>
<gene>
    <name evidence="2" type="ORF">RFH47_07020</name>
</gene>
<dbReference type="Proteomes" id="UP001243844">
    <property type="component" value="Unassembled WGS sequence"/>
</dbReference>
<feature type="transmembrane region" description="Helical" evidence="1">
    <location>
        <begin position="62"/>
        <end position="82"/>
    </location>
</feature>
<organism evidence="2 3">
    <name type="scientific">Acinetobacter rudis</name>
    <dbReference type="NCBI Taxonomy" id="632955"/>
    <lineage>
        <taxon>Bacteria</taxon>
        <taxon>Pseudomonadati</taxon>
        <taxon>Pseudomonadota</taxon>
        <taxon>Gammaproteobacteria</taxon>
        <taxon>Moraxellales</taxon>
        <taxon>Moraxellaceae</taxon>
        <taxon>Acinetobacter</taxon>
    </lineage>
</organism>
<sequence length="160" mass="18518">MSKSEELKGLGGWLIVVGIGLFLSIGALIYMVFPLPNLLNNEMWVFLTEYQPEIYNEKMKQMLWGVVAANGLLIAAYLYLIYLFFKKNYLFPIAFITIQIISFITMIPVVYVFSLLDPTEPIQIFDKDFFRSAIYSIIWIAYMVKSVRVKNTFVEGRKVS</sequence>
<dbReference type="RefSeq" id="WP_308981276.1">
    <property type="nucleotide sequence ID" value="NZ_JAVIDL010000010.1"/>
</dbReference>
<dbReference type="EMBL" id="JAVIDL010000010">
    <property type="protein sequence ID" value="MDQ8935477.1"/>
    <property type="molecule type" value="Genomic_DNA"/>
</dbReference>
<accession>A0AAW8J8M0</accession>
<evidence type="ECO:0000256" key="1">
    <source>
        <dbReference type="SAM" id="Phobius"/>
    </source>
</evidence>
<dbReference type="AlphaFoldDB" id="A0AAW8J8M0"/>
<reference evidence="2" key="1">
    <citation type="submission" date="2023-08" db="EMBL/GenBank/DDBJ databases">
        <title>Emergence of clinically-relevant ST2 carbapenem-resistant Acinetobacter baumannii strains in hospital sewages in Zhejiang, East of China.</title>
        <authorList>
            <person name="Kaichao C."/>
            <person name="Zhang R."/>
        </authorList>
    </citation>
    <scope>NUCLEOTIDE SEQUENCE</scope>
    <source>
        <strain evidence="2">M-RB-37</strain>
    </source>
</reference>
<keyword evidence="1" id="KW-0472">Membrane</keyword>
<feature type="transmembrane region" description="Helical" evidence="1">
    <location>
        <begin position="12"/>
        <end position="33"/>
    </location>
</feature>
<dbReference type="InterPro" id="IPR019690">
    <property type="entry name" value="DUF2569"/>
</dbReference>
<feature type="transmembrane region" description="Helical" evidence="1">
    <location>
        <begin position="133"/>
        <end position="149"/>
    </location>
</feature>
<keyword evidence="1" id="KW-0812">Transmembrane</keyword>